<dbReference type="CDD" id="cd06260">
    <property type="entry name" value="DUF820-like"/>
    <property type="match status" value="1"/>
</dbReference>
<keyword evidence="4" id="KW-1185">Reference proteome</keyword>
<dbReference type="OrthoDB" id="273336at2"/>
<organism evidence="3 4">
    <name type="scientific">Planctopirus ephydatiae</name>
    <dbReference type="NCBI Taxonomy" id="2528019"/>
    <lineage>
        <taxon>Bacteria</taxon>
        <taxon>Pseudomonadati</taxon>
        <taxon>Planctomycetota</taxon>
        <taxon>Planctomycetia</taxon>
        <taxon>Planctomycetales</taxon>
        <taxon>Planctomycetaceae</taxon>
        <taxon>Planctopirus</taxon>
    </lineage>
</organism>
<dbReference type="Gene3D" id="3.90.1570.10">
    <property type="entry name" value="tt1808, chain A"/>
    <property type="match status" value="1"/>
</dbReference>
<dbReference type="InterPro" id="IPR011335">
    <property type="entry name" value="Restrct_endonuc-II-like"/>
</dbReference>
<evidence type="ECO:0000313" key="4">
    <source>
        <dbReference type="Proteomes" id="UP000315349"/>
    </source>
</evidence>
<dbReference type="SUPFAM" id="SSF52980">
    <property type="entry name" value="Restriction endonuclease-like"/>
    <property type="match status" value="1"/>
</dbReference>
<dbReference type="Pfam" id="PF05685">
    <property type="entry name" value="Uma2"/>
    <property type="match status" value="1"/>
</dbReference>
<protein>
    <recommendedName>
        <fullName evidence="2">Putative restriction endonuclease domain-containing protein</fullName>
    </recommendedName>
</protein>
<dbReference type="AlphaFoldDB" id="A0A518GU01"/>
<accession>A0A518GU01</accession>
<dbReference type="KEGG" id="peh:Spb1_40140"/>
<dbReference type="Proteomes" id="UP000315349">
    <property type="component" value="Chromosome"/>
</dbReference>
<name>A0A518GU01_9PLAN</name>
<evidence type="ECO:0000256" key="1">
    <source>
        <dbReference type="SAM" id="MobiDB-lite"/>
    </source>
</evidence>
<gene>
    <name evidence="3" type="ORF">Spb1_40140</name>
</gene>
<dbReference type="InterPro" id="IPR012296">
    <property type="entry name" value="Nuclease_put_TT1808"/>
</dbReference>
<feature type="domain" description="Putative restriction endonuclease" evidence="2">
    <location>
        <begin position="41"/>
        <end position="204"/>
    </location>
</feature>
<evidence type="ECO:0000313" key="3">
    <source>
        <dbReference type="EMBL" id="QDV32066.1"/>
    </source>
</evidence>
<dbReference type="RefSeq" id="WP_145304005.1">
    <property type="nucleotide sequence ID" value="NZ_CP036299.1"/>
</dbReference>
<dbReference type="InterPro" id="IPR008538">
    <property type="entry name" value="Uma2"/>
</dbReference>
<reference evidence="3 4" key="1">
    <citation type="submission" date="2019-02" db="EMBL/GenBank/DDBJ databases">
        <title>Deep-cultivation of Planctomycetes and their phenomic and genomic characterization uncovers novel biology.</title>
        <authorList>
            <person name="Wiegand S."/>
            <person name="Jogler M."/>
            <person name="Boedeker C."/>
            <person name="Pinto D."/>
            <person name="Vollmers J."/>
            <person name="Rivas-Marin E."/>
            <person name="Kohn T."/>
            <person name="Peeters S.H."/>
            <person name="Heuer A."/>
            <person name="Rast P."/>
            <person name="Oberbeckmann S."/>
            <person name="Bunk B."/>
            <person name="Jeske O."/>
            <person name="Meyerdierks A."/>
            <person name="Storesund J.E."/>
            <person name="Kallscheuer N."/>
            <person name="Luecker S."/>
            <person name="Lage O.M."/>
            <person name="Pohl T."/>
            <person name="Merkel B.J."/>
            <person name="Hornburger P."/>
            <person name="Mueller R.-W."/>
            <person name="Bruemmer F."/>
            <person name="Labrenz M."/>
            <person name="Spormann A.M."/>
            <person name="Op den Camp H."/>
            <person name="Overmann J."/>
            <person name="Amann R."/>
            <person name="Jetten M.S.M."/>
            <person name="Mascher T."/>
            <person name="Medema M.H."/>
            <person name="Devos D.P."/>
            <person name="Kaster A.-K."/>
            <person name="Ovreas L."/>
            <person name="Rohde M."/>
            <person name="Galperin M.Y."/>
            <person name="Jogler C."/>
        </authorList>
    </citation>
    <scope>NUCLEOTIDE SEQUENCE [LARGE SCALE GENOMIC DNA]</scope>
    <source>
        <strain evidence="3 4">Spb1</strain>
    </source>
</reference>
<evidence type="ECO:0000259" key="2">
    <source>
        <dbReference type="Pfam" id="PF05685"/>
    </source>
</evidence>
<dbReference type="EMBL" id="CP036299">
    <property type="protein sequence ID" value="QDV32066.1"/>
    <property type="molecule type" value="Genomic_DNA"/>
</dbReference>
<feature type="region of interest" description="Disordered" evidence="1">
    <location>
        <begin position="1"/>
        <end position="26"/>
    </location>
</feature>
<feature type="compositionally biased region" description="Basic and acidic residues" evidence="1">
    <location>
        <begin position="1"/>
        <end position="12"/>
    </location>
</feature>
<proteinExistence type="predicted"/>
<sequence length="222" mass="24943">MSLNDRPDDASQEKPTGFGTGHGFRPVVPQVVSQRTVQTREEYLAALENGERWIEIEEGTFLRQDPPDEMHGNIIRNLTAALGPSLKSDAKSIPCFELPLLLDEERLTIRIPAISFYPPATGFAVMDELMTTEIPVLVVEIASSRLRRDSMSARVKGYLQKGVQGVWVIDPVTRHVHQFSEGLPPKMIKETETMHGYPYFADLHLLVMDLFADPVWLRSSGN</sequence>